<dbReference type="EMBL" id="JBHFQA010000019">
    <property type="protein sequence ID" value="KAL2082047.1"/>
    <property type="molecule type" value="Genomic_DNA"/>
</dbReference>
<keyword evidence="7" id="KW-1015">Disulfide bond</keyword>
<keyword evidence="3 9" id="KW-0812">Transmembrane</keyword>
<dbReference type="InterPro" id="IPR008078">
    <property type="entry name" value="GPCR_2_Ig-hepta-like_rcpt"/>
</dbReference>
<dbReference type="PANTHER" id="PTHR45813">
    <property type="entry name" value="IG-LIKE DOMAIN-CONTAINING PROTEIN"/>
    <property type="match status" value="1"/>
</dbReference>
<evidence type="ECO:0000256" key="5">
    <source>
        <dbReference type="ARBA" id="ARBA00022989"/>
    </source>
</evidence>
<evidence type="ECO:0000256" key="9">
    <source>
        <dbReference type="SAM" id="Phobius"/>
    </source>
</evidence>
<dbReference type="InterPro" id="IPR017981">
    <property type="entry name" value="GPCR_2-like_7TM"/>
</dbReference>
<comment type="similarity">
    <text evidence="2">Belongs to the G-protein coupled receptor 2 family. Adhesion G-protein coupled receptor (ADGR) subfamily.</text>
</comment>
<feature type="transmembrane region" description="Helical" evidence="9">
    <location>
        <begin position="84"/>
        <end position="111"/>
    </location>
</feature>
<dbReference type="PRINTS" id="PR01695">
    <property type="entry name" value="IGHEPTARCPTR"/>
</dbReference>
<comment type="caution">
    <text evidence="11">The sequence shown here is derived from an EMBL/GenBank/DDBJ whole genome shotgun (WGS) entry which is preliminary data.</text>
</comment>
<feature type="transmembrane region" description="Helical" evidence="9">
    <location>
        <begin position="207"/>
        <end position="229"/>
    </location>
</feature>
<sequence>MTRNDTSYMRHVCVVNVAVSLLIADIWFIVGAAVSDSEETSVGSCTAATFFIHFFYLALFFWMLVSALLLFYRTVMVLSHMTRSTMLAIAFTLGYGAPLIIAVVTVAATAGSEGYIRENKICWLNWDKTKALLAFVIPALAIVAINFLVMIVVLFKMLRRGVGNTNQSNDKHALVVIARCVAILTPLFGLTWGFGIGIMAWPEAAGLHIVFAVLNSLQGLFILVFGTLLDSKVREALARRVRLPSSDSGGTESTRAGTSSNVFDFFRRVRRRNVYNVSEAAVTSASGTSGTYSVTDTSENT</sequence>
<evidence type="ECO:0000256" key="7">
    <source>
        <dbReference type="ARBA" id="ARBA00023157"/>
    </source>
</evidence>
<feature type="transmembrane region" description="Helical" evidence="9">
    <location>
        <begin position="12"/>
        <end position="30"/>
    </location>
</feature>
<dbReference type="GO" id="GO:0016020">
    <property type="term" value="C:membrane"/>
    <property type="evidence" value="ECO:0007669"/>
    <property type="project" value="UniProtKB-SubCell"/>
</dbReference>
<evidence type="ECO:0000256" key="2">
    <source>
        <dbReference type="ARBA" id="ARBA00007343"/>
    </source>
</evidence>
<comment type="subcellular location">
    <subcellularLocation>
        <location evidence="1">Membrane</location>
        <topology evidence="1">Multi-pass membrane protein</topology>
    </subcellularLocation>
</comment>
<feature type="transmembrane region" description="Helical" evidence="9">
    <location>
        <begin position="176"/>
        <end position="201"/>
    </location>
</feature>
<keyword evidence="8" id="KW-0325">Glycoprotein</keyword>
<name>A0ABD1J4J6_9TELE</name>
<keyword evidence="6 9" id="KW-0472">Membrane</keyword>
<reference evidence="11 12" key="1">
    <citation type="submission" date="2024-09" db="EMBL/GenBank/DDBJ databases">
        <title>A chromosome-level genome assembly of Gray's grenadier anchovy, Coilia grayii.</title>
        <authorList>
            <person name="Fu Z."/>
        </authorList>
    </citation>
    <scope>NUCLEOTIDE SEQUENCE [LARGE SCALE GENOMIC DNA]</scope>
    <source>
        <strain evidence="11">G4</strain>
        <tissue evidence="11">Muscle</tissue>
    </source>
</reference>
<dbReference type="InterPro" id="IPR051587">
    <property type="entry name" value="Adhesion_GPCR"/>
</dbReference>
<proteinExistence type="inferred from homology"/>
<dbReference type="SUPFAM" id="SSF81321">
    <property type="entry name" value="Family A G protein-coupled receptor-like"/>
    <property type="match status" value="1"/>
</dbReference>
<keyword evidence="4" id="KW-0732">Signal</keyword>
<dbReference type="PRINTS" id="PR00249">
    <property type="entry name" value="GPCRSECRETIN"/>
</dbReference>
<evidence type="ECO:0000256" key="8">
    <source>
        <dbReference type="ARBA" id="ARBA00023180"/>
    </source>
</evidence>
<evidence type="ECO:0000256" key="1">
    <source>
        <dbReference type="ARBA" id="ARBA00004141"/>
    </source>
</evidence>
<evidence type="ECO:0000313" key="11">
    <source>
        <dbReference type="EMBL" id="KAL2082047.1"/>
    </source>
</evidence>
<dbReference type="InterPro" id="IPR000832">
    <property type="entry name" value="GPCR_2_secretin-like"/>
</dbReference>
<keyword evidence="5 9" id="KW-1133">Transmembrane helix</keyword>
<dbReference type="FunFam" id="1.20.1070.10:FF:000058">
    <property type="entry name" value="Adhesion G protein-coupled receptor F5"/>
    <property type="match status" value="1"/>
</dbReference>
<feature type="domain" description="G-protein coupled receptors family 2 profile 2" evidence="10">
    <location>
        <begin position="1"/>
        <end position="230"/>
    </location>
</feature>
<gene>
    <name evidence="11" type="ORF">ACEWY4_021865</name>
</gene>
<accession>A0ABD1J4J6</accession>
<feature type="transmembrane region" description="Helical" evidence="9">
    <location>
        <begin position="50"/>
        <end position="72"/>
    </location>
</feature>
<dbReference type="Gene3D" id="1.20.1070.10">
    <property type="entry name" value="Rhodopsin 7-helix transmembrane proteins"/>
    <property type="match status" value="1"/>
</dbReference>
<dbReference type="Proteomes" id="UP001591681">
    <property type="component" value="Unassembled WGS sequence"/>
</dbReference>
<evidence type="ECO:0000256" key="3">
    <source>
        <dbReference type="ARBA" id="ARBA00022692"/>
    </source>
</evidence>
<dbReference type="AlphaFoldDB" id="A0ABD1J4J6"/>
<dbReference type="PANTHER" id="PTHR45813:SF4">
    <property type="entry name" value="ADHESION G PROTEIN-COUPLED RECEPTOR F5"/>
    <property type="match status" value="1"/>
</dbReference>
<evidence type="ECO:0000256" key="6">
    <source>
        <dbReference type="ARBA" id="ARBA00023136"/>
    </source>
</evidence>
<dbReference type="Pfam" id="PF00002">
    <property type="entry name" value="7tm_2"/>
    <property type="match status" value="1"/>
</dbReference>
<evidence type="ECO:0000256" key="4">
    <source>
        <dbReference type="ARBA" id="ARBA00022729"/>
    </source>
</evidence>
<protein>
    <recommendedName>
        <fullName evidence="10">G-protein coupled receptors family 2 profile 2 domain-containing protein</fullName>
    </recommendedName>
</protein>
<organism evidence="11 12">
    <name type="scientific">Coilia grayii</name>
    <name type="common">Gray's grenadier anchovy</name>
    <dbReference type="NCBI Taxonomy" id="363190"/>
    <lineage>
        <taxon>Eukaryota</taxon>
        <taxon>Metazoa</taxon>
        <taxon>Chordata</taxon>
        <taxon>Craniata</taxon>
        <taxon>Vertebrata</taxon>
        <taxon>Euteleostomi</taxon>
        <taxon>Actinopterygii</taxon>
        <taxon>Neopterygii</taxon>
        <taxon>Teleostei</taxon>
        <taxon>Clupei</taxon>
        <taxon>Clupeiformes</taxon>
        <taxon>Clupeoidei</taxon>
        <taxon>Engraulidae</taxon>
        <taxon>Coilinae</taxon>
        <taxon>Coilia</taxon>
    </lineage>
</organism>
<evidence type="ECO:0000259" key="10">
    <source>
        <dbReference type="PROSITE" id="PS50261"/>
    </source>
</evidence>
<keyword evidence="12" id="KW-1185">Reference proteome</keyword>
<dbReference type="PROSITE" id="PS50261">
    <property type="entry name" value="G_PROTEIN_RECEP_F2_4"/>
    <property type="match status" value="1"/>
</dbReference>
<feature type="transmembrane region" description="Helical" evidence="9">
    <location>
        <begin position="131"/>
        <end position="155"/>
    </location>
</feature>
<evidence type="ECO:0000313" key="12">
    <source>
        <dbReference type="Proteomes" id="UP001591681"/>
    </source>
</evidence>